<comment type="similarity">
    <text evidence="1">Belongs to the AHA1 family.</text>
</comment>
<reference evidence="3 4" key="1">
    <citation type="submission" date="2015-03" db="EMBL/GenBank/DDBJ databases">
        <authorList>
            <person name="Murphy D."/>
        </authorList>
    </citation>
    <scope>NUCLEOTIDE SEQUENCE [LARGE SCALE GENOMIC DNA]</scope>
    <source>
        <strain evidence="3 4">PAP088</strain>
    </source>
</reference>
<evidence type="ECO:0000313" key="3">
    <source>
        <dbReference type="EMBL" id="CPV37230.1"/>
    </source>
</evidence>
<dbReference type="RefSeq" id="WP_005058354.1">
    <property type="nucleotide sequence ID" value="NZ_CP014951.1"/>
</dbReference>
<dbReference type="InterPro" id="IPR013538">
    <property type="entry name" value="ASHA1/2-like_C"/>
</dbReference>
<protein>
    <recommendedName>
        <fullName evidence="2">Activator of Hsp90 ATPase homologue 1/2-like C-terminal domain-containing protein</fullName>
    </recommendedName>
</protein>
<dbReference type="Pfam" id="PF08327">
    <property type="entry name" value="AHSA1"/>
    <property type="match status" value="1"/>
</dbReference>
<name>A0A0U0ZIB6_9MYCO</name>
<accession>A0A0U0ZIB6</accession>
<evidence type="ECO:0000313" key="4">
    <source>
        <dbReference type="Proteomes" id="UP000045782"/>
    </source>
</evidence>
<feature type="domain" description="Activator of Hsp90 ATPase homologue 1/2-like C-terminal" evidence="2">
    <location>
        <begin position="11"/>
        <end position="107"/>
    </location>
</feature>
<gene>
    <name evidence="3" type="ORF">ERS075579_00885</name>
</gene>
<evidence type="ECO:0000259" key="2">
    <source>
        <dbReference type="Pfam" id="PF08327"/>
    </source>
</evidence>
<evidence type="ECO:0000256" key="1">
    <source>
        <dbReference type="ARBA" id="ARBA00006817"/>
    </source>
</evidence>
<dbReference type="EMBL" id="CSWP01000001">
    <property type="protein sequence ID" value="CPV37230.1"/>
    <property type="molecule type" value="Genomic_DNA"/>
</dbReference>
<proteinExistence type="inferred from homology"/>
<dbReference type="AlphaFoldDB" id="A0A0U0ZIB6"/>
<dbReference type="Proteomes" id="UP000045782">
    <property type="component" value="Unassembled WGS sequence"/>
</dbReference>
<organism evidence="3 4">
    <name type="scientific">Mycobacteroides abscessus</name>
    <dbReference type="NCBI Taxonomy" id="36809"/>
    <lineage>
        <taxon>Bacteria</taxon>
        <taxon>Bacillati</taxon>
        <taxon>Actinomycetota</taxon>
        <taxon>Actinomycetes</taxon>
        <taxon>Mycobacteriales</taxon>
        <taxon>Mycobacteriaceae</taxon>
        <taxon>Mycobacteroides</taxon>
    </lineage>
</organism>
<dbReference type="InterPro" id="IPR023393">
    <property type="entry name" value="START-like_dom_sf"/>
</dbReference>
<dbReference type="Gene3D" id="3.30.530.20">
    <property type="match status" value="1"/>
</dbReference>
<sequence>MRLHASREIAASPSSIFAAFEDEARLARWWGPDGFTSTFQSFALEPGRMWTFVMHGPDGKDYKNQISVLEVVPGSKIMLHHVSGPRYLLTVTLESTSDGGTTVGWNQEFENPDVGRRLLPILTSANEEVLTRLGAEVTGI</sequence>
<dbReference type="SUPFAM" id="SSF55961">
    <property type="entry name" value="Bet v1-like"/>
    <property type="match status" value="1"/>
</dbReference>